<dbReference type="GO" id="GO:0043916">
    <property type="term" value="F:DNA-7-methylguanine glycosylase activity"/>
    <property type="evidence" value="ECO:0007669"/>
    <property type="project" value="TreeGrafter"/>
</dbReference>
<keyword evidence="7" id="KW-0378">Hydrolase</keyword>
<keyword evidence="2" id="KW-0227">DNA damage</keyword>
<dbReference type="InterPro" id="IPR003583">
    <property type="entry name" value="Hlx-hairpin-Hlx_DNA-bd_motif"/>
</dbReference>
<sequence length="344" mass="38897">MSQVVETSKSSASISTMRRSARLQQKPSIEDTLRDDVESPAPKKVKRAATHEAELPLLSEDQVALCTTLAQPRLSFSLEDARDHLCKVDARFSSLFAQMDLKAYKDLESSKELNLFRVLTTSILGQQISWMAARSIVYKFCRLFSPHLPKDPDMNHVNRDELPFPTPLQLLQATDEQLRSAGLSMSKIKYVRDVAQRFGDGRLDVRRIVHLDPETCIQELTEIKGVGRWTAEMLLMFALRSPDILPVGDLGVQRGIVRFYLSNAASLTVSERKRKADYASQKREDQPGPLPPGPISHAELKNRSNGNKTKKKMYLDDHEMVALAAPWAPYRSVACMFMWSIEDH</sequence>
<dbReference type="EMBL" id="CP033148">
    <property type="protein sequence ID" value="AYO41208.1"/>
    <property type="molecule type" value="Genomic_DNA"/>
</dbReference>
<dbReference type="AlphaFoldDB" id="A0A3G2S236"/>
<feature type="region of interest" description="Disordered" evidence="4">
    <location>
        <begin position="1"/>
        <end position="48"/>
    </location>
</feature>
<dbReference type="InterPro" id="IPR051912">
    <property type="entry name" value="Alkylbase_DNA_Glycosylase/TA"/>
</dbReference>
<dbReference type="GO" id="GO:0008725">
    <property type="term" value="F:DNA-3-methyladenine glycosylase activity"/>
    <property type="evidence" value="ECO:0007669"/>
    <property type="project" value="TreeGrafter"/>
</dbReference>
<proteinExistence type="inferred from homology"/>
<dbReference type="PANTHER" id="PTHR43003">
    <property type="entry name" value="DNA-3-METHYLADENINE GLYCOSYLASE"/>
    <property type="match status" value="1"/>
</dbReference>
<gene>
    <name evidence="7" type="primary">mag1</name>
    <name evidence="7" type="ORF">DNF11_0258</name>
</gene>
<evidence type="ECO:0000313" key="7">
    <source>
        <dbReference type="EMBL" id="AYO41208.1"/>
    </source>
</evidence>
<dbReference type="InterPro" id="IPR003265">
    <property type="entry name" value="HhH-GPD_domain"/>
</dbReference>
<dbReference type="VEuPathDB" id="FungiDB:DNF11_0258"/>
<name>A0A3G2S236_MALR7</name>
<dbReference type="GO" id="GO:0032131">
    <property type="term" value="F:alkylated DNA binding"/>
    <property type="evidence" value="ECO:0007669"/>
    <property type="project" value="TreeGrafter"/>
</dbReference>
<dbReference type="Pfam" id="PF00730">
    <property type="entry name" value="HhH-GPD"/>
    <property type="match status" value="1"/>
</dbReference>
<dbReference type="GO" id="GO:0006307">
    <property type="term" value="P:DNA alkylation repair"/>
    <property type="evidence" value="ECO:0007669"/>
    <property type="project" value="TreeGrafter"/>
</dbReference>
<keyword evidence="3" id="KW-0234">DNA repair</keyword>
<accession>A0A3G2S236</accession>
<dbReference type="CDD" id="cd00056">
    <property type="entry name" value="ENDO3c"/>
    <property type="match status" value="1"/>
</dbReference>
<evidence type="ECO:0000256" key="1">
    <source>
        <dbReference type="ARBA" id="ARBA00010817"/>
    </source>
</evidence>
<dbReference type="GO" id="GO:0032993">
    <property type="term" value="C:protein-DNA complex"/>
    <property type="evidence" value="ECO:0007669"/>
    <property type="project" value="TreeGrafter"/>
</dbReference>
<dbReference type="OrthoDB" id="415889at2759"/>
<feature type="compositionally biased region" description="Basic and acidic residues" evidence="4">
    <location>
        <begin position="272"/>
        <end position="286"/>
    </location>
</feature>
<evidence type="ECO:0000313" key="8">
    <source>
        <dbReference type="Proteomes" id="UP000269793"/>
    </source>
</evidence>
<dbReference type="GO" id="GO:0005634">
    <property type="term" value="C:nucleus"/>
    <property type="evidence" value="ECO:0007669"/>
    <property type="project" value="TreeGrafter"/>
</dbReference>
<dbReference type="GO" id="GO:0006285">
    <property type="term" value="P:base-excision repair, AP site formation"/>
    <property type="evidence" value="ECO:0007669"/>
    <property type="project" value="TreeGrafter"/>
</dbReference>
<dbReference type="SMART" id="SM00478">
    <property type="entry name" value="ENDO3c"/>
    <property type="match status" value="1"/>
</dbReference>
<feature type="domain" description="HhH-GPD" evidence="6">
    <location>
        <begin position="124"/>
        <end position="284"/>
    </location>
</feature>
<dbReference type="PANTHER" id="PTHR43003:SF5">
    <property type="entry name" value="DNA-3-METHYLADENINE GLYCOSYLASE"/>
    <property type="match status" value="1"/>
</dbReference>
<dbReference type="SUPFAM" id="SSF48150">
    <property type="entry name" value="DNA-glycosylase"/>
    <property type="match status" value="1"/>
</dbReference>
<organism evidence="7 8">
    <name type="scientific">Malassezia restricta (strain ATCC 96810 / NBRC 103918 / CBS 7877)</name>
    <name type="common">Seborrheic dermatitis infection agent</name>
    <dbReference type="NCBI Taxonomy" id="425264"/>
    <lineage>
        <taxon>Eukaryota</taxon>
        <taxon>Fungi</taxon>
        <taxon>Dikarya</taxon>
        <taxon>Basidiomycota</taxon>
        <taxon>Ustilaginomycotina</taxon>
        <taxon>Malasseziomycetes</taxon>
        <taxon>Malasseziales</taxon>
        <taxon>Malasseziaceae</taxon>
        <taxon>Malassezia</taxon>
    </lineage>
</organism>
<dbReference type="FunFam" id="1.10.340.30:FF:000004">
    <property type="entry name" value="DNA-3-methyladenine glycosylase II"/>
    <property type="match status" value="1"/>
</dbReference>
<comment type="similarity">
    <text evidence="1">Belongs to the alkylbase DNA glycosidase AlkA family.</text>
</comment>
<dbReference type="InterPro" id="IPR011257">
    <property type="entry name" value="DNA_glycosylase"/>
</dbReference>
<evidence type="ECO:0000256" key="2">
    <source>
        <dbReference type="ARBA" id="ARBA00022763"/>
    </source>
</evidence>
<dbReference type="EC" id="3.2.2.21" evidence="7"/>
<feature type="domain" description="Helix-hairpin-helix DNA-binding motif class 1" evidence="5">
    <location>
        <begin position="218"/>
        <end position="237"/>
    </location>
</feature>
<dbReference type="Proteomes" id="UP000269793">
    <property type="component" value="Chromosome I"/>
</dbReference>
<evidence type="ECO:0000259" key="5">
    <source>
        <dbReference type="SMART" id="SM00278"/>
    </source>
</evidence>
<evidence type="ECO:0000256" key="3">
    <source>
        <dbReference type="ARBA" id="ARBA00023204"/>
    </source>
</evidence>
<dbReference type="Gene3D" id="1.10.340.30">
    <property type="entry name" value="Hypothetical protein, domain 2"/>
    <property type="match status" value="1"/>
</dbReference>
<dbReference type="Gene3D" id="1.10.1670.40">
    <property type="match status" value="2"/>
</dbReference>
<reference evidence="7 8" key="1">
    <citation type="submission" date="2018-10" db="EMBL/GenBank/DDBJ databases">
        <title>Complete genome sequence of Malassezia restricta CBS 7877.</title>
        <authorList>
            <person name="Morand S.C."/>
            <person name="Bertignac M."/>
            <person name="Iltis A."/>
            <person name="Kolder I."/>
            <person name="Pirovano W."/>
            <person name="Jourdain R."/>
            <person name="Clavaud C."/>
        </authorList>
    </citation>
    <scope>NUCLEOTIDE SEQUENCE [LARGE SCALE GENOMIC DNA]</scope>
    <source>
        <strain evidence="7 8">CBS 7877</strain>
    </source>
</reference>
<evidence type="ECO:0000256" key="4">
    <source>
        <dbReference type="SAM" id="MobiDB-lite"/>
    </source>
</evidence>
<keyword evidence="8" id="KW-1185">Reference proteome</keyword>
<protein>
    <submittedName>
        <fullName evidence="7">DNA-3-methyladenine glycosylase 1</fullName>
        <ecNumber evidence="7">3.2.2.21</ecNumber>
    </submittedName>
</protein>
<dbReference type="STRING" id="425264.A0A3G2S236"/>
<feature type="region of interest" description="Disordered" evidence="4">
    <location>
        <begin position="272"/>
        <end position="309"/>
    </location>
</feature>
<feature type="compositionally biased region" description="Polar residues" evidence="4">
    <location>
        <begin position="1"/>
        <end position="27"/>
    </location>
</feature>
<dbReference type="SMART" id="SM00278">
    <property type="entry name" value="HhH1"/>
    <property type="match status" value="1"/>
</dbReference>
<feature type="compositionally biased region" description="Basic and acidic residues" evidence="4">
    <location>
        <begin position="28"/>
        <end position="37"/>
    </location>
</feature>
<keyword evidence="7" id="KW-0326">Glycosidase</keyword>
<evidence type="ECO:0000259" key="6">
    <source>
        <dbReference type="SMART" id="SM00478"/>
    </source>
</evidence>